<keyword evidence="17" id="KW-1185">Reference proteome</keyword>
<feature type="binding site" evidence="13">
    <location>
        <position position="81"/>
    </location>
    <ligand>
        <name>Mg(2+)</name>
        <dbReference type="ChEBI" id="CHEBI:18420"/>
    </ligand>
</feature>
<gene>
    <name evidence="13 16" type="primary">ilvD</name>
    <name evidence="16" type="ORF">KXJ70_09175</name>
</gene>
<evidence type="ECO:0000313" key="17">
    <source>
        <dbReference type="Proteomes" id="UP001166291"/>
    </source>
</evidence>
<keyword evidence="6 13" id="KW-0408">Iron</keyword>
<comment type="subunit">
    <text evidence="13">Homodimer.</text>
</comment>
<dbReference type="PROSITE" id="PS00887">
    <property type="entry name" value="ILVD_EDD_2"/>
    <property type="match status" value="1"/>
</dbReference>
<keyword evidence="8 13" id="KW-0100">Branched-chain amino acid biosynthesis</keyword>
<dbReference type="InterPro" id="IPR020558">
    <property type="entry name" value="DiOHA_6PGluconate_deHydtase_CS"/>
</dbReference>
<evidence type="ECO:0000256" key="9">
    <source>
        <dbReference type="ARBA" id="ARBA00029304"/>
    </source>
</evidence>
<keyword evidence="5 13" id="KW-0460">Magnesium</keyword>
<evidence type="ECO:0000313" key="16">
    <source>
        <dbReference type="EMBL" id="MBW2940946.1"/>
    </source>
</evidence>
<keyword evidence="4 13" id="KW-0479">Metal-binding</keyword>
<dbReference type="EMBL" id="JAHWDQ010000002">
    <property type="protein sequence ID" value="MBW2940946.1"/>
    <property type="molecule type" value="Genomic_DNA"/>
</dbReference>
<evidence type="ECO:0000256" key="8">
    <source>
        <dbReference type="ARBA" id="ARBA00023304"/>
    </source>
</evidence>
<dbReference type="Proteomes" id="UP001166291">
    <property type="component" value="Unassembled WGS sequence"/>
</dbReference>
<reference evidence="16" key="1">
    <citation type="submission" date="2021-07" db="EMBL/GenBank/DDBJ databases">
        <title>Zhongshania sp. CAU 1632 isolated from seawater.</title>
        <authorList>
            <person name="Kim W."/>
        </authorList>
    </citation>
    <scope>NUCLEOTIDE SEQUENCE</scope>
    <source>
        <strain evidence="16">CAU 1632</strain>
    </source>
</reference>
<comment type="similarity">
    <text evidence="13">Belongs to the IlvD/Edd family.</text>
</comment>
<dbReference type="GO" id="GO:0004160">
    <property type="term" value="F:dihydroxy-acid dehydratase activity"/>
    <property type="evidence" value="ECO:0007669"/>
    <property type="project" value="UniProtKB-EC"/>
</dbReference>
<evidence type="ECO:0000256" key="7">
    <source>
        <dbReference type="ARBA" id="ARBA00023014"/>
    </source>
</evidence>
<evidence type="ECO:0000259" key="14">
    <source>
        <dbReference type="Pfam" id="PF00920"/>
    </source>
</evidence>
<feature type="binding site" evidence="13">
    <location>
        <position position="489"/>
    </location>
    <ligand>
        <name>Mg(2+)</name>
        <dbReference type="ChEBI" id="CHEBI:18420"/>
    </ligand>
</feature>
<evidence type="ECO:0000256" key="12">
    <source>
        <dbReference type="ARBA" id="ARBA00029490"/>
    </source>
</evidence>
<dbReference type="NCBIfam" id="NF009103">
    <property type="entry name" value="PRK12448.1"/>
    <property type="match status" value="1"/>
</dbReference>
<dbReference type="Pfam" id="PF00920">
    <property type="entry name" value="ILVD_EDD_N"/>
    <property type="match status" value="1"/>
</dbReference>
<proteinExistence type="inferred from homology"/>
<evidence type="ECO:0000256" key="1">
    <source>
        <dbReference type="ARBA" id="ARBA00001946"/>
    </source>
</evidence>
<name>A0ABS6VT85_9GAMM</name>
<keyword evidence="7 13" id="KW-0411">Iron-sulfur</keyword>
<dbReference type="InterPro" id="IPR004404">
    <property type="entry name" value="DihydroxyA_deHydtase"/>
</dbReference>
<comment type="cofactor">
    <cofactor evidence="1 13">
        <name>Mg(2+)</name>
        <dbReference type="ChEBI" id="CHEBI:18420"/>
    </cofactor>
</comment>
<comment type="caution">
    <text evidence="13">Lacks conserved residue(s) required for the propagation of feature annotation.</text>
</comment>
<feature type="active site" description="Proton acceptor" evidence="13">
    <location>
        <position position="515"/>
    </location>
</feature>
<evidence type="ECO:0000259" key="15">
    <source>
        <dbReference type="Pfam" id="PF24877"/>
    </source>
</evidence>
<dbReference type="InterPro" id="IPR000581">
    <property type="entry name" value="ILV_EDD_N"/>
</dbReference>
<feature type="modified residue" description="N6-carboxylysine" evidence="13">
    <location>
        <position position="124"/>
    </location>
</feature>
<keyword evidence="3 13" id="KW-0001">2Fe-2S</keyword>
<dbReference type="HAMAP" id="MF_00012">
    <property type="entry name" value="IlvD"/>
    <property type="match status" value="1"/>
</dbReference>
<evidence type="ECO:0000256" key="6">
    <source>
        <dbReference type="ARBA" id="ARBA00023004"/>
    </source>
</evidence>
<dbReference type="PANTHER" id="PTHR43661">
    <property type="entry name" value="D-XYLONATE DEHYDRATASE"/>
    <property type="match status" value="1"/>
</dbReference>
<keyword evidence="13 16" id="KW-0456">Lyase</keyword>
<feature type="domain" description="Dihydroxy-acid/6-phosphogluconate dehydratase N-terminal" evidence="14">
    <location>
        <begin position="34"/>
        <end position="356"/>
    </location>
</feature>
<dbReference type="PROSITE" id="PS00886">
    <property type="entry name" value="ILVD_EDD_1"/>
    <property type="match status" value="1"/>
</dbReference>
<dbReference type="EC" id="4.2.1.9" evidence="12 13"/>
<feature type="binding site" description="via carbamate group" evidence="13">
    <location>
        <position position="124"/>
    </location>
    <ligand>
        <name>Mg(2+)</name>
        <dbReference type="ChEBI" id="CHEBI:18420"/>
    </ligand>
</feature>
<comment type="catalytic activity">
    <reaction evidence="13">
        <text>(2R,3R)-2,3-dihydroxy-3-methylpentanoate = (S)-3-methyl-2-oxopentanoate + H2O</text>
        <dbReference type="Rhea" id="RHEA:27694"/>
        <dbReference type="ChEBI" id="CHEBI:15377"/>
        <dbReference type="ChEBI" id="CHEBI:35146"/>
        <dbReference type="ChEBI" id="CHEBI:49258"/>
        <dbReference type="EC" id="4.2.1.9"/>
    </reaction>
</comment>
<comment type="caution">
    <text evidence="16">The sequence shown here is derived from an EMBL/GenBank/DDBJ whole genome shotgun (WGS) entry which is preliminary data.</text>
</comment>
<evidence type="ECO:0000256" key="11">
    <source>
        <dbReference type="ARBA" id="ARBA00029437"/>
    </source>
</evidence>
<comment type="catalytic activity">
    <reaction evidence="9">
        <text>(2R)-2,3-dihydroxy-3-methylbutanoate = 3-methyl-2-oxobutanoate + H2O</text>
        <dbReference type="Rhea" id="RHEA:24809"/>
        <dbReference type="ChEBI" id="CHEBI:11851"/>
        <dbReference type="ChEBI" id="CHEBI:15377"/>
        <dbReference type="ChEBI" id="CHEBI:49072"/>
        <dbReference type="EC" id="4.2.1.9"/>
    </reaction>
    <physiologicalReaction direction="left-to-right" evidence="9">
        <dbReference type="Rhea" id="RHEA:24810"/>
    </physiologicalReaction>
</comment>
<accession>A0ABS6VT85</accession>
<evidence type="ECO:0000256" key="10">
    <source>
        <dbReference type="ARBA" id="ARBA00029436"/>
    </source>
</evidence>
<protein>
    <recommendedName>
        <fullName evidence="12 13">Dihydroxy-acid dehydratase</fullName>
        <shortName evidence="13">DAD</shortName>
        <ecNumber evidence="12 13">4.2.1.9</ecNumber>
    </recommendedName>
</protein>
<comment type="pathway">
    <text evidence="11 13">Amino-acid biosynthesis; L-isoleucine biosynthesis; L-isoleucine from 2-oxobutanoate: step 3/4.</text>
</comment>
<evidence type="ECO:0000256" key="3">
    <source>
        <dbReference type="ARBA" id="ARBA00022714"/>
    </source>
</evidence>
<evidence type="ECO:0000256" key="4">
    <source>
        <dbReference type="ARBA" id="ARBA00022723"/>
    </source>
</evidence>
<comment type="function">
    <text evidence="13">Functions in the biosynthesis of branched-chain amino acids. Catalyzes the dehydration of (2R,3R)-2,3-dihydroxy-3-methylpentanoate (2,3-dihydroxy-3-methylvalerate) into 2-oxo-3-methylpentanoate (2-oxo-3-methylvalerate) and of (2R)-2,3-dihydroxy-3-methylbutanoate (2,3-dihydroxyisovalerate) into 2-oxo-3-methylbutanoate (2-oxoisovalerate), the penultimate precursor to L-isoleucine and L-valine, respectively.</text>
</comment>
<evidence type="ECO:0000256" key="5">
    <source>
        <dbReference type="ARBA" id="ARBA00022842"/>
    </source>
</evidence>
<dbReference type="RefSeq" id="WP_219043207.1">
    <property type="nucleotide sequence ID" value="NZ_JAHWDQ010000002.1"/>
</dbReference>
<comment type="pathway">
    <text evidence="10 13">Amino-acid biosynthesis; L-valine biosynthesis; L-valine from pyruvate: step 3/4.</text>
</comment>
<comment type="cofactor">
    <cofactor evidence="13">
        <name>[2Fe-2S] cluster</name>
        <dbReference type="ChEBI" id="CHEBI:190135"/>
    </cofactor>
    <text evidence="13">Binds 1 [2Fe-2S] cluster per subunit. This cluster acts as a Lewis acid cofactor.</text>
</comment>
<dbReference type="NCBIfam" id="TIGR00110">
    <property type="entry name" value="ilvD"/>
    <property type="match status" value="1"/>
</dbReference>
<feature type="binding site" evidence="13">
    <location>
        <position position="123"/>
    </location>
    <ligand>
        <name>Mg(2+)</name>
        <dbReference type="ChEBI" id="CHEBI:18420"/>
    </ligand>
</feature>
<sequence length="613" mass="65411">MPVYRSKTTTSGRNMAGARALWRATGMKDGDFEKPIIAVVNSFTQFVPGHVHLKDMGQLVAREIEEAGGVAKEFNTIAVDDGIAMGHDGMLYSLPSRDIIADSVEYMVNAHCADAMVCISNCDKITPGMLMAALRLNIPVVFVSGGPMEAGKTKLSEHKLDLVDAMVIAVDDSASDEKVAEYERSACPTCGSCSGMFTANSMNCLTEALGLSLPGNGSMLATHADRKKLFLEAGRRIVELAKRYYEEDDDSVLPRSIASYDAFKNAMALDIAMGGSTNTILHLLAAAQEAELDFTLKDIDKLSREVPQLCKVAPNTPLYHMEDVHRAGGVFAILGELHRAGLLEPNLPTVHASTMGAAVAQWDIMSTDNDAVKNFFKAGPAGIPTQTAFSQDTRWGSLDADRENGCIRNLENAFSTEGGLAVLFGNIAEDGCVVKTSGVDESILVFEGPAHICESQEGAVDDILHDRVKAGDVVIVRYEGPKGGPGMQEMLYPTSYIKSKGLGKVCALLTDGRFSGGTSGLSIGHASPEAAAGGAIGLVEQGDIIRIDIPNRGINVLIDEGELNKRRKAMDAKGADGWKPVNERPRKVSAALKAYAKMVTSADKGAVRDINQL</sequence>
<organism evidence="16 17">
    <name type="scientific">Zhongshania aquimaris</name>
    <dbReference type="NCBI Taxonomy" id="2857107"/>
    <lineage>
        <taxon>Bacteria</taxon>
        <taxon>Pseudomonadati</taxon>
        <taxon>Pseudomonadota</taxon>
        <taxon>Gammaproteobacteria</taxon>
        <taxon>Cellvibrionales</taxon>
        <taxon>Spongiibacteraceae</taxon>
        <taxon>Zhongshania</taxon>
    </lineage>
</organism>
<feature type="domain" description="Dihydroxy-acid/6-phosphogluconate dehydratase C-terminal" evidence="15">
    <location>
        <begin position="406"/>
        <end position="606"/>
    </location>
</feature>
<dbReference type="Pfam" id="PF24877">
    <property type="entry name" value="ILV_EDD_C"/>
    <property type="match status" value="1"/>
</dbReference>
<evidence type="ECO:0000256" key="13">
    <source>
        <dbReference type="HAMAP-Rule" id="MF_00012"/>
    </source>
</evidence>
<dbReference type="PANTHER" id="PTHR43661:SF3">
    <property type="entry name" value="D-XYLONATE DEHYDRATASE YAGF-RELATED"/>
    <property type="match status" value="1"/>
</dbReference>
<evidence type="ECO:0000256" key="2">
    <source>
        <dbReference type="ARBA" id="ARBA00022605"/>
    </source>
</evidence>
<dbReference type="InterPro" id="IPR056740">
    <property type="entry name" value="ILV_EDD_C"/>
</dbReference>
<keyword evidence="2 13" id="KW-0028">Amino-acid biosynthesis</keyword>